<dbReference type="EMBL" id="LT629971">
    <property type="protein sequence ID" value="SEH49137.1"/>
    <property type="molecule type" value="Genomic_DNA"/>
</dbReference>
<protein>
    <submittedName>
        <fullName evidence="3">Clp amino terminal domain-containing protein, pathogenicity island component</fullName>
    </submittedName>
</protein>
<reference evidence="4" key="1">
    <citation type="submission" date="2016-10" db="EMBL/GenBank/DDBJ databases">
        <authorList>
            <person name="Varghese N."/>
            <person name="Submissions S."/>
        </authorList>
    </citation>
    <scope>NUCLEOTIDE SEQUENCE [LARGE SCALE GENOMIC DNA]</scope>
    <source>
        <strain evidence="4">DSM 45405</strain>
    </source>
</reference>
<gene>
    <name evidence="3" type="ORF">SAMN04489835_0457</name>
</gene>
<name>A0A1H6IMB0_MYCRU</name>
<dbReference type="Pfam" id="PF02861">
    <property type="entry name" value="Clp_N"/>
    <property type="match status" value="2"/>
</dbReference>
<dbReference type="PROSITE" id="PS51903">
    <property type="entry name" value="CLP_R"/>
    <property type="match status" value="1"/>
</dbReference>
<dbReference type="STRING" id="370526.SAMN04489835_0457"/>
<evidence type="ECO:0000313" key="4">
    <source>
        <dbReference type="Proteomes" id="UP000182915"/>
    </source>
</evidence>
<organism evidence="3 4">
    <name type="scientific">Mycolicibacterium rutilum</name>
    <name type="common">Mycobacterium rutilum</name>
    <dbReference type="NCBI Taxonomy" id="370526"/>
    <lineage>
        <taxon>Bacteria</taxon>
        <taxon>Bacillati</taxon>
        <taxon>Actinomycetota</taxon>
        <taxon>Actinomycetes</taxon>
        <taxon>Mycobacteriales</taxon>
        <taxon>Mycobacteriaceae</taxon>
        <taxon>Mycolicibacterium</taxon>
    </lineage>
</organism>
<dbReference type="Gene3D" id="1.10.1780.10">
    <property type="entry name" value="Clp, N-terminal domain"/>
    <property type="match status" value="2"/>
</dbReference>
<evidence type="ECO:0000256" key="1">
    <source>
        <dbReference type="PROSITE-ProRule" id="PRU01251"/>
    </source>
</evidence>
<proteinExistence type="predicted"/>
<dbReference type="InterPro" id="IPR036628">
    <property type="entry name" value="Clp_N_dom_sf"/>
</dbReference>
<dbReference type="OrthoDB" id="3628183at2"/>
<dbReference type="InterPro" id="IPR004176">
    <property type="entry name" value="Clp_R_N"/>
</dbReference>
<keyword evidence="4" id="KW-1185">Reference proteome</keyword>
<evidence type="ECO:0000313" key="3">
    <source>
        <dbReference type="EMBL" id="SEH49137.1"/>
    </source>
</evidence>
<dbReference type="AlphaFoldDB" id="A0A1H6IMB0"/>
<keyword evidence="1" id="KW-0677">Repeat</keyword>
<dbReference type="SUPFAM" id="SSF81923">
    <property type="entry name" value="Double Clp-N motif"/>
    <property type="match status" value="2"/>
</dbReference>
<evidence type="ECO:0000259" key="2">
    <source>
        <dbReference type="PROSITE" id="PS51903"/>
    </source>
</evidence>
<dbReference type="Proteomes" id="UP000182915">
    <property type="component" value="Chromosome I"/>
</dbReference>
<dbReference type="RefSeq" id="WP_083405788.1">
    <property type="nucleotide sequence ID" value="NZ_LT629971.1"/>
</dbReference>
<feature type="domain" description="Clp R" evidence="2">
    <location>
        <begin position="2"/>
        <end position="187"/>
    </location>
</feature>
<sequence>MFERFGRSARVTVVLAQEEARELGAEEIRPEHLLVGVLQSAGRGLAALLGAHGLTVDAVRGRLESADDSEDAQFDDDAEALRRIGIDLYAIRAKMAEAFGRDAWDNALNKSGRRRRRYGHIPFTKASKKALELALREAVAHKDSTILCEHLVLGILRGGDPVAVGLITEHVDTGRLRTEIIGSLDAAA</sequence>
<accession>A0A1H6IMB0</accession>